<dbReference type="Proteomes" id="UP000324222">
    <property type="component" value="Unassembled WGS sequence"/>
</dbReference>
<name>A0A5B7JVC1_PORTR</name>
<reference evidence="1 2" key="1">
    <citation type="submission" date="2019-05" db="EMBL/GenBank/DDBJ databases">
        <title>Another draft genome of Portunus trituberculatus and its Hox gene families provides insights of decapod evolution.</title>
        <authorList>
            <person name="Jeong J.-H."/>
            <person name="Song I."/>
            <person name="Kim S."/>
            <person name="Choi T."/>
            <person name="Kim D."/>
            <person name="Ryu S."/>
            <person name="Kim W."/>
        </authorList>
    </citation>
    <scope>NUCLEOTIDE SEQUENCE [LARGE SCALE GENOMIC DNA]</scope>
    <source>
        <tissue evidence="1">Muscle</tissue>
    </source>
</reference>
<evidence type="ECO:0000313" key="1">
    <source>
        <dbReference type="EMBL" id="MPC96978.1"/>
    </source>
</evidence>
<gene>
    <name evidence="1" type="ORF">E2C01_092263</name>
</gene>
<comment type="caution">
    <text evidence="1">The sequence shown here is derived from an EMBL/GenBank/DDBJ whole genome shotgun (WGS) entry which is preliminary data.</text>
</comment>
<keyword evidence="2" id="KW-1185">Reference proteome</keyword>
<proteinExistence type="predicted"/>
<evidence type="ECO:0000313" key="2">
    <source>
        <dbReference type="Proteomes" id="UP000324222"/>
    </source>
</evidence>
<dbReference type="AlphaFoldDB" id="A0A5B7JVC1"/>
<organism evidence="1 2">
    <name type="scientific">Portunus trituberculatus</name>
    <name type="common">Swimming crab</name>
    <name type="synonym">Neptunus trituberculatus</name>
    <dbReference type="NCBI Taxonomy" id="210409"/>
    <lineage>
        <taxon>Eukaryota</taxon>
        <taxon>Metazoa</taxon>
        <taxon>Ecdysozoa</taxon>
        <taxon>Arthropoda</taxon>
        <taxon>Crustacea</taxon>
        <taxon>Multicrustacea</taxon>
        <taxon>Malacostraca</taxon>
        <taxon>Eumalacostraca</taxon>
        <taxon>Eucarida</taxon>
        <taxon>Decapoda</taxon>
        <taxon>Pleocyemata</taxon>
        <taxon>Brachyura</taxon>
        <taxon>Eubrachyura</taxon>
        <taxon>Portunoidea</taxon>
        <taxon>Portunidae</taxon>
        <taxon>Portuninae</taxon>
        <taxon>Portunus</taxon>
    </lineage>
</organism>
<accession>A0A5B7JVC1</accession>
<sequence>MTVNYRAAYVVGYIQRHPSTILHSFRSSSIYVKAVRVHIYNGGHVRARDQPQEQARFCEQFWQLTFSSSSSSPSSSPFFIVVVSGGGVQKHLSIAIEVPGTFCALILVSPPDSPRLYLICIKTWSFLLRKWLPHTTISSTLAIWSYREQRS</sequence>
<dbReference type="EMBL" id="VSRR010108105">
    <property type="protein sequence ID" value="MPC96978.1"/>
    <property type="molecule type" value="Genomic_DNA"/>
</dbReference>
<protein>
    <submittedName>
        <fullName evidence="1">Uncharacterized protein</fullName>
    </submittedName>
</protein>